<proteinExistence type="inferred from homology"/>
<keyword evidence="11" id="KW-1185">Reference proteome</keyword>
<dbReference type="AlphaFoldDB" id="A0A1G9AD57"/>
<evidence type="ECO:0000256" key="8">
    <source>
        <dbReference type="SAM" id="MobiDB-lite"/>
    </source>
</evidence>
<dbReference type="InterPro" id="IPR006307">
    <property type="entry name" value="BsaZ-like"/>
</dbReference>
<comment type="subcellular location">
    <subcellularLocation>
        <location evidence="1">Cell membrane</location>
        <topology evidence="1">Multi-pass membrane protein</topology>
    </subcellularLocation>
</comment>
<organism evidence="10 11">
    <name type="scientific">Pseudomonas indica</name>
    <dbReference type="NCBI Taxonomy" id="137658"/>
    <lineage>
        <taxon>Bacteria</taxon>
        <taxon>Pseudomonadati</taxon>
        <taxon>Pseudomonadota</taxon>
        <taxon>Gammaproteobacteria</taxon>
        <taxon>Pseudomonadales</taxon>
        <taxon>Pseudomonadaceae</taxon>
        <taxon>Pseudomonas</taxon>
    </lineage>
</organism>
<dbReference type="EMBL" id="FNFD01000005">
    <property type="protein sequence ID" value="SDK25289.1"/>
    <property type="molecule type" value="Genomic_DNA"/>
</dbReference>
<dbReference type="NCBIfam" id="TIGR01404">
    <property type="entry name" value="FlhB_rel_III"/>
    <property type="match status" value="1"/>
</dbReference>
<dbReference type="InterPro" id="IPR006135">
    <property type="entry name" value="T3SS_substrate_exporter"/>
</dbReference>
<feature type="transmembrane region" description="Helical" evidence="9">
    <location>
        <begin position="183"/>
        <end position="205"/>
    </location>
</feature>
<dbReference type="GO" id="GO:0005886">
    <property type="term" value="C:plasma membrane"/>
    <property type="evidence" value="ECO:0007669"/>
    <property type="project" value="UniProtKB-SubCell"/>
</dbReference>
<evidence type="ECO:0000256" key="4">
    <source>
        <dbReference type="ARBA" id="ARBA00022692"/>
    </source>
</evidence>
<feature type="transmembrane region" description="Helical" evidence="9">
    <location>
        <begin position="140"/>
        <end position="158"/>
    </location>
</feature>
<keyword evidence="5 9" id="KW-1133">Transmembrane helix</keyword>
<feature type="transmembrane region" description="Helical" evidence="9">
    <location>
        <begin position="75"/>
        <end position="96"/>
    </location>
</feature>
<gene>
    <name evidence="10" type="ORF">SAMN05216186_105176</name>
</gene>
<dbReference type="PRINTS" id="PR00950">
    <property type="entry name" value="TYPE3IMSPROT"/>
</dbReference>
<accession>A0A1G9AD57</accession>
<sequence>MSGEKTEKATPHKLQEARKKGEVSQSQDVHKLAICAGLIEVILGLADTGMRELQALVALPLQRMDQPFVRAFEELLVHALWTLASFSIVSVSVAVLLRVIGGWIQIGPMFAPAAFKLDFNRLNPVNHIKQMFSAQKMTEMLTNVLKAAAICSVLYIVVKPALGVLVKLALTDLDQYWHTLADLFAQIAHATLGTLLAIAAIDFGLQKYFFLKRQRMSKEDIHNEYKQMEGDPHTKGHRKSVARELVMSGPDAPKKKPKPVPTDEKPDMLLVNPTHYAVALYYRPEETPLPVILYKGEEADARDLIEDAHEREIPVIRYIWLTRTLYKTEVGSYIPRETLQAVAQVYRLLRELDEQLGDDEEASGEVIEMPPDRMA</sequence>
<dbReference type="InterPro" id="IPR029025">
    <property type="entry name" value="T3SS_substrate_exporter_C"/>
</dbReference>
<feature type="region of interest" description="Disordered" evidence="8">
    <location>
        <begin position="246"/>
        <end position="267"/>
    </location>
</feature>
<dbReference type="Proteomes" id="UP000198706">
    <property type="component" value="Unassembled WGS sequence"/>
</dbReference>
<evidence type="ECO:0000256" key="1">
    <source>
        <dbReference type="ARBA" id="ARBA00004651"/>
    </source>
</evidence>
<evidence type="ECO:0000256" key="3">
    <source>
        <dbReference type="ARBA" id="ARBA00022475"/>
    </source>
</evidence>
<evidence type="ECO:0000256" key="5">
    <source>
        <dbReference type="ARBA" id="ARBA00022989"/>
    </source>
</evidence>
<dbReference type="RefSeq" id="WP_084335217.1">
    <property type="nucleotide sequence ID" value="NZ_CBKZNZ010000038.1"/>
</dbReference>
<evidence type="ECO:0000256" key="7">
    <source>
        <dbReference type="ARBA" id="ARBA00023136"/>
    </source>
</evidence>
<dbReference type="Pfam" id="PF01312">
    <property type="entry name" value="Bac_export_2"/>
    <property type="match status" value="1"/>
</dbReference>
<evidence type="ECO:0000256" key="2">
    <source>
        <dbReference type="ARBA" id="ARBA00010690"/>
    </source>
</evidence>
<keyword evidence="3" id="KW-1003">Cell membrane</keyword>
<dbReference type="GO" id="GO:0009306">
    <property type="term" value="P:protein secretion"/>
    <property type="evidence" value="ECO:0007669"/>
    <property type="project" value="InterPro"/>
</dbReference>
<keyword evidence="4 9" id="KW-0812">Transmembrane</keyword>
<dbReference type="PANTHER" id="PTHR30531:SF14">
    <property type="entry name" value="SURFACE PRESENTATION OF ANTIGENS PROTEIN SPAS"/>
    <property type="match status" value="1"/>
</dbReference>
<evidence type="ECO:0000256" key="6">
    <source>
        <dbReference type="ARBA" id="ARBA00023026"/>
    </source>
</evidence>
<keyword evidence="7 9" id="KW-0472">Membrane</keyword>
<evidence type="ECO:0000256" key="9">
    <source>
        <dbReference type="SAM" id="Phobius"/>
    </source>
</evidence>
<reference evidence="10 11" key="1">
    <citation type="submission" date="2016-10" db="EMBL/GenBank/DDBJ databases">
        <authorList>
            <person name="de Groot N.N."/>
        </authorList>
    </citation>
    <scope>NUCLEOTIDE SEQUENCE [LARGE SCALE GENOMIC DNA]</scope>
    <source>
        <strain evidence="10 11">JCM 21544</strain>
    </source>
</reference>
<keyword evidence="6" id="KW-0843">Virulence</keyword>
<dbReference type="Gene3D" id="3.40.1690.10">
    <property type="entry name" value="secretion proteins EscU"/>
    <property type="match status" value="1"/>
</dbReference>
<dbReference type="PANTHER" id="PTHR30531">
    <property type="entry name" value="FLAGELLAR BIOSYNTHETIC PROTEIN FLHB"/>
    <property type="match status" value="1"/>
</dbReference>
<dbReference type="SUPFAM" id="SSF160544">
    <property type="entry name" value="EscU C-terminal domain-like"/>
    <property type="match status" value="1"/>
</dbReference>
<dbReference type="STRING" id="137658.SAMN05216186_105176"/>
<comment type="similarity">
    <text evidence="2">Belongs to the type III secretion exporter family.</text>
</comment>
<name>A0A1G9AD57_9PSED</name>
<evidence type="ECO:0000313" key="11">
    <source>
        <dbReference type="Proteomes" id="UP000198706"/>
    </source>
</evidence>
<feature type="region of interest" description="Disordered" evidence="8">
    <location>
        <begin position="1"/>
        <end position="22"/>
    </location>
</feature>
<protein>
    <submittedName>
        <fullName evidence="10">Type III secretion protein U</fullName>
    </submittedName>
</protein>
<evidence type="ECO:0000313" key="10">
    <source>
        <dbReference type="EMBL" id="SDK25289.1"/>
    </source>
</evidence>